<evidence type="ECO:0000313" key="1">
    <source>
        <dbReference type="EMBL" id="KZW03665.1"/>
    </source>
</evidence>
<dbReference type="AlphaFoldDB" id="A0A165QID7"/>
<dbReference type="OrthoDB" id="3193243at2759"/>
<reference evidence="1 2" key="1">
    <citation type="journal article" date="2016" name="Mol. Biol. Evol.">
        <title>Comparative Genomics of Early-Diverging Mushroom-Forming Fungi Provides Insights into the Origins of Lignocellulose Decay Capabilities.</title>
        <authorList>
            <person name="Nagy L.G."/>
            <person name="Riley R."/>
            <person name="Tritt A."/>
            <person name="Adam C."/>
            <person name="Daum C."/>
            <person name="Floudas D."/>
            <person name="Sun H."/>
            <person name="Yadav J.S."/>
            <person name="Pangilinan J."/>
            <person name="Larsson K.H."/>
            <person name="Matsuura K."/>
            <person name="Barry K."/>
            <person name="Labutti K."/>
            <person name="Kuo R."/>
            <person name="Ohm R.A."/>
            <person name="Bhattacharya S.S."/>
            <person name="Shirouzu T."/>
            <person name="Yoshinaga Y."/>
            <person name="Martin F.M."/>
            <person name="Grigoriev I.V."/>
            <person name="Hibbett D.S."/>
        </authorList>
    </citation>
    <scope>NUCLEOTIDE SEQUENCE [LARGE SCALE GENOMIC DNA]</scope>
    <source>
        <strain evidence="1 2">HHB12029</strain>
    </source>
</reference>
<dbReference type="InParanoid" id="A0A165QID7"/>
<accession>A0A165QID7</accession>
<name>A0A165QID7_EXIGL</name>
<sequence>MARIKIPQLGPETIALYYTVPTDSLSDADLKRIRTDFALAAHDQYQPMLRLHISTRTDFVGRTPEQVLAVLEHEKREDPETHNMHASFLLVTDETVLSAHAPGQEIEVVYVQRWASLEDFGEQGEQLEPSARVPRDKDSSELKFALKMRIVLFYAPVLWANLDIGNTSLLEELDQWPFDPAQQLPPPRKQTIDWRHEAPYPAAVVASPTSYEASDTEGDFMMLGSGERPKTYRLTQAAADALGLRPEWYPGWHDEREPEGHMTFSQPWLERELVLPDA</sequence>
<proteinExistence type="predicted"/>
<evidence type="ECO:0000313" key="2">
    <source>
        <dbReference type="Proteomes" id="UP000077266"/>
    </source>
</evidence>
<dbReference type="Proteomes" id="UP000077266">
    <property type="component" value="Unassembled WGS sequence"/>
</dbReference>
<keyword evidence="2" id="KW-1185">Reference proteome</keyword>
<organism evidence="1 2">
    <name type="scientific">Exidia glandulosa HHB12029</name>
    <dbReference type="NCBI Taxonomy" id="1314781"/>
    <lineage>
        <taxon>Eukaryota</taxon>
        <taxon>Fungi</taxon>
        <taxon>Dikarya</taxon>
        <taxon>Basidiomycota</taxon>
        <taxon>Agaricomycotina</taxon>
        <taxon>Agaricomycetes</taxon>
        <taxon>Auriculariales</taxon>
        <taxon>Exidiaceae</taxon>
        <taxon>Exidia</taxon>
    </lineage>
</organism>
<dbReference type="EMBL" id="KV425883">
    <property type="protein sequence ID" value="KZW03665.1"/>
    <property type="molecule type" value="Genomic_DNA"/>
</dbReference>
<gene>
    <name evidence="1" type="ORF">EXIGLDRAFT_828508</name>
</gene>
<protein>
    <submittedName>
        <fullName evidence="1">Uncharacterized protein</fullName>
    </submittedName>
</protein>